<dbReference type="EMBL" id="JABBVZ010000025">
    <property type="protein sequence ID" value="NMP22560.1"/>
    <property type="molecule type" value="Genomic_DNA"/>
</dbReference>
<name>A0A7Y0L516_9FIRM</name>
<dbReference type="Proteomes" id="UP000533476">
    <property type="component" value="Unassembled WGS sequence"/>
</dbReference>
<dbReference type="InterPro" id="IPR011051">
    <property type="entry name" value="RmlC_Cupin_sf"/>
</dbReference>
<dbReference type="InterPro" id="IPR014710">
    <property type="entry name" value="RmlC-like_jellyroll"/>
</dbReference>
<dbReference type="AlphaFoldDB" id="A0A7Y0L516"/>
<proteinExistence type="inferred from homology"/>
<dbReference type="GO" id="GO:0006094">
    <property type="term" value="P:gluconeogenesis"/>
    <property type="evidence" value="ECO:0007669"/>
    <property type="project" value="UniProtKB-KW"/>
</dbReference>
<accession>A0A7Y0L516</accession>
<dbReference type="GO" id="GO:0005737">
    <property type="term" value="C:cytoplasm"/>
    <property type="evidence" value="ECO:0007669"/>
    <property type="project" value="InterPro"/>
</dbReference>
<dbReference type="UniPathway" id="UPA00109">
    <property type="reaction ID" value="UER00181"/>
</dbReference>
<dbReference type="Pfam" id="PF06560">
    <property type="entry name" value="GPI"/>
    <property type="match status" value="1"/>
</dbReference>
<organism evidence="8 9">
    <name type="scientific">Sulfobacillus harzensis</name>
    <dbReference type="NCBI Taxonomy" id="2729629"/>
    <lineage>
        <taxon>Bacteria</taxon>
        <taxon>Bacillati</taxon>
        <taxon>Bacillota</taxon>
        <taxon>Clostridia</taxon>
        <taxon>Eubacteriales</taxon>
        <taxon>Clostridiales Family XVII. Incertae Sedis</taxon>
        <taxon>Sulfobacillus</taxon>
    </lineage>
</organism>
<evidence type="ECO:0000256" key="1">
    <source>
        <dbReference type="ARBA" id="ARBA00004926"/>
    </source>
</evidence>
<dbReference type="GO" id="GO:0004347">
    <property type="term" value="F:glucose-6-phosphate isomerase activity"/>
    <property type="evidence" value="ECO:0007669"/>
    <property type="project" value="UniProtKB-EC"/>
</dbReference>
<dbReference type="SUPFAM" id="SSF51182">
    <property type="entry name" value="RmlC-like cupins"/>
    <property type="match status" value="1"/>
</dbReference>
<dbReference type="RefSeq" id="WP_169098986.1">
    <property type="nucleotide sequence ID" value="NZ_JABBVZ010000025.1"/>
</dbReference>
<keyword evidence="5" id="KW-0324">Glycolysis</keyword>
<comment type="caution">
    <text evidence="8">The sequence shown here is derived from an EMBL/GenBank/DDBJ whole genome shotgun (WGS) entry which is preliminary data.</text>
</comment>
<evidence type="ECO:0000256" key="4">
    <source>
        <dbReference type="ARBA" id="ARBA00022432"/>
    </source>
</evidence>
<protein>
    <recommendedName>
        <fullName evidence="3">glucose-6-phosphate isomerase</fullName>
        <ecNumber evidence="3">5.3.1.9</ecNumber>
    </recommendedName>
</protein>
<dbReference type="InterPro" id="IPR010551">
    <property type="entry name" value="G6P_isomerase_prok"/>
</dbReference>
<evidence type="ECO:0000313" key="8">
    <source>
        <dbReference type="EMBL" id="NMP22560.1"/>
    </source>
</evidence>
<sequence>MTGASDDQTSVRFASDVSPLVIRTWHLDQVRPFLEHPDSSGPPMVARHYSAVSRHADRRLWEQLGLQYGILELAAGLLGREWVTFPAHLHLGPRRTPFAAIIEIMQGSAWVLLQKVDSFDRLHTAARLRLEAGERAILPPGHIHAVMNVGSIPLVVAEAHAADTIGDFESVARHRGAGYYGSPEGLRPNPHYRAHPRVKELSNAVMAPPDTGGRDLYRALLEWPERFRFLHPY</sequence>
<evidence type="ECO:0000256" key="6">
    <source>
        <dbReference type="ARBA" id="ARBA00029321"/>
    </source>
</evidence>
<gene>
    <name evidence="8" type="ORF">HIJ39_09370</name>
</gene>
<comment type="catalytic activity">
    <reaction evidence="6">
        <text>alpha-D-glucose 6-phosphate = beta-D-fructose 6-phosphate</text>
        <dbReference type="Rhea" id="RHEA:11816"/>
        <dbReference type="ChEBI" id="CHEBI:57634"/>
        <dbReference type="ChEBI" id="CHEBI:58225"/>
        <dbReference type="EC" id="5.3.1.9"/>
    </reaction>
</comment>
<dbReference type="GO" id="GO:0006096">
    <property type="term" value="P:glycolytic process"/>
    <property type="evidence" value="ECO:0007669"/>
    <property type="project" value="UniProtKB-UniPathway"/>
</dbReference>
<reference evidence="8 9" key="1">
    <citation type="submission" date="2020-04" db="EMBL/GenBank/DDBJ databases">
        <authorList>
            <person name="Zhang R."/>
            <person name="Schippers A."/>
        </authorList>
    </citation>
    <scope>NUCLEOTIDE SEQUENCE [LARGE SCALE GENOMIC DNA]</scope>
    <source>
        <strain evidence="8 9">DSM 109850</strain>
    </source>
</reference>
<comment type="similarity">
    <text evidence="2">Belongs to the archaeal-type GPI family.</text>
</comment>
<dbReference type="EC" id="5.3.1.9" evidence="3"/>
<dbReference type="Gene3D" id="2.60.120.10">
    <property type="entry name" value="Jelly Rolls"/>
    <property type="match status" value="1"/>
</dbReference>
<comment type="pathway">
    <text evidence="1">Carbohydrate degradation; glycolysis; D-glyceraldehyde 3-phosphate and glycerone phosphate from D-glucose: step 2/4.</text>
</comment>
<keyword evidence="4" id="KW-0312">Gluconeogenesis</keyword>
<evidence type="ECO:0000313" key="9">
    <source>
        <dbReference type="Proteomes" id="UP000533476"/>
    </source>
</evidence>
<keyword evidence="9" id="KW-1185">Reference proteome</keyword>
<evidence type="ECO:0000256" key="3">
    <source>
        <dbReference type="ARBA" id="ARBA00011952"/>
    </source>
</evidence>
<evidence type="ECO:0000259" key="7">
    <source>
        <dbReference type="Pfam" id="PF06560"/>
    </source>
</evidence>
<feature type="domain" description="Glucose-6-phosphate isomerase prokaryote" evidence="7">
    <location>
        <begin position="62"/>
        <end position="185"/>
    </location>
</feature>
<evidence type="ECO:0000256" key="5">
    <source>
        <dbReference type="ARBA" id="ARBA00023152"/>
    </source>
</evidence>
<evidence type="ECO:0000256" key="2">
    <source>
        <dbReference type="ARBA" id="ARBA00006542"/>
    </source>
</evidence>